<evidence type="ECO:0000256" key="3">
    <source>
        <dbReference type="ARBA" id="ARBA00022448"/>
    </source>
</evidence>
<evidence type="ECO:0000259" key="8">
    <source>
        <dbReference type="PROSITE" id="PS50850"/>
    </source>
</evidence>
<feature type="transmembrane region" description="Helical" evidence="7">
    <location>
        <begin position="173"/>
        <end position="197"/>
    </location>
</feature>
<keyword evidence="4 7" id="KW-0812">Transmembrane</keyword>
<evidence type="ECO:0000256" key="1">
    <source>
        <dbReference type="ARBA" id="ARBA00004141"/>
    </source>
</evidence>
<dbReference type="AlphaFoldDB" id="G9N5R4"/>
<evidence type="ECO:0000313" key="10">
    <source>
        <dbReference type="Proteomes" id="UP000007115"/>
    </source>
</evidence>
<dbReference type="eggNOG" id="KOG0254">
    <property type="taxonomic scope" value="Eukaryota"/>
</dbReference>
<name>G9N5R4_HYPVG</name>
<dbReference type="SUPFAM" id="SSF103473">
    <property type="entry name" value="MFS general substrate transporter"/>
    <property type="match status" value="1"/>
</dbReference>
<dbReference type="GO" id="GO:0022857">
    <property type="term" value="F:transmembrane transporter activity"/>
    <property type="evidence" value="ECO:0007669"/>
    <property type="project" value="InterPro"/>
</dbReference>
<dbReference type="HOGENOM" id="CLU_1283410_0_0_1"/>
<evidence type="ECO:0000256" key="2">
    <source>
        <dbReference type="ARBA" id="ARBA00007520"/>
    </source>
</evidence>
<gene>
    <name evidence="9" type="ORF">TRIVIDRAFT_67317</name>
</gene>
<dbReference type="PROSITE" id="PS50850">
    <property type="entry name" value="MFS"/>
    <property type="match status" value="1"/>
</dbReference>
<dbReference type="OrthoDB" id="10021397at2759"/>
<dbReference type="InterPro" id="IPR020846">
    <property type="entry name" value="MFS_dom"/>
</dbReference>
<dbReference type="Gene3D" id="1.20.1250.20">
    <property type="entry name" value="MFS general substrate transporter like domains"/>
    <property type="match status" value="1"/>
</dbReference>
<dbReference type="VEuPathDB" id="FungiDB:TRIVIDRAFT_67317"/>
<evidence type="ECO:0000256" key="5">
    <source>
        <dbReference type="ARBA" id="ARBA00022989"/>
    </source>
</evidence>
<dbReference type="EMBL" id="ABDF02000087">
    <property type="protein sequence ID" value="EHK18106.1"/>
    <property type="molecule type" value="Genomic_DNA"/>
</dbReference>
<dbReference type="InterPro" id="IPR036259">
    <property type="entry name" value="MFS_trans_sf"/>
</dbReference>
<dbReference type="PANTHER" id="PTHR23501">
    <property type="entry name" value="MAJOR FACILITATOR SUPERFAMILY"/>
    <property type="match status" value="1"/>
</dbReference>
<feature type="transmembrane region" description="Helical" evidence="7">
    <location>
        <begin position="70"/>
        <end position="92"/>
    </location>
</feature>
<feature type="domain" description="Major facilitator superfamily (MFS) profile" evidence="8">
    <location>
        <begin position="35"/>
        <end position="215"/>
    </location>
</feature>
<proteinExistence type="inferred from homology"/>
<evidence type="ECO:0000256" key="6">
    <source>
        <dbReference type="ARBA" id="ARBA00023136"/>
    </source>
</evidence>
<evidence type="ECO:0000256" key="4">
    <source>
        <dbReference type="ARBA" id="ARBA00022692"/>
    </source>
</evidence>
<comment type="subcellular location">
    <subcellularLocation>
        <location evidence="1">Membrane</location>
        <topology evidence="1">Multi-pass membrane protein</topology>
    </subcellularLocation>
</comment>
<keyword evidence="5 7" id="KW-1133">Transmembrane helix</keyword>
<dbReference type="Proteomes" id="UP000007115">
    <property type="component" value="Unassembled WGS sequence"/>
</dbReference>
<evidence type="ECO:0000256" key="7">
    <source>
        <dbReference type="SAM" id="Phobius"/>
    </source>
</evidence>
<protein>
    <recommendedName>
        <fullName evidence="8">Major facilitator superfamily (MFS) profile domain-containing protein</fullName>
    </recommendedName>
</protein>
<comment type="caution">
    <text evidence="9">The sequence shown here is derived from an EMBL/GenBank/DDBJ whole genome shotgun (WGS) entry which is preliminary data.</text>
</comment>
<dbReference type="GO" id="GO:0005886">
    <property type="term" value="C:plasma membrane"/>
    <property type="evidence" value="ECO:0007669"/>
    <property type="project" value="TreeGrafter"/>
</dbReference>
<dbReference type="InParanoid" id="G9N5R4"/>
<keyword evidence="10" id="KW-1185">Reference proteome</keyword>
<evidence type="ECO:0000313" key="9">
    <source>
        <dbReference type="EMBL" id="EHK18106.1"/>
    </source>
</evidence>
<sequence>MTQISTAEVSDLSSIPQFKKGTTNAESPESKLYQSQSALYTTALLYGLDTTIAADVQSAVIEAFEDITQLAWLGAGFALGSVAVILPYGALYSKFSLKYLYIGGITVFELGSVLCGVAPSMSALIVGRVIAGMDGMGMSTGGQGFSDEQIRAVIAGAQSALFEQLNDNMKLNVILAIMGGMQAPFILVIMAGAVIMVSTAAIKREKLFGEIVVVG</sequence>
<keyword evidence="3" id="KW-0813">Transport</keyword>
<accession>G9N5R4</accession>
<comment type="similarity">
    <text evidence="2">Belongs to the major facilitator superfamily. TCR/Tet family.</text>
</comment>
<organism evidence="9 10">
    <name type="scientific">Hypocrea virens (strain Gv29-8 / FGSC 10586)</name>
    <name type="common">Gliocladium virens</name>
    <name type="synonym">Trichoderma virens</name>
    <dbReference type="NCBI Taxonomy" id="413071"/>
    <lineage>
        <taxon>Eukaryota</taxon>
        <taxon>Fungi</taxon>
        <taxon>Dikarya</taxon>
        <taxon>Ascomycota</taxon>
        <taxon>Pezizomycotina</taxon>
        <taxon>Sordariomycetes</taxon>
        <taxon>Hypocreomycetidae</taxon>
        <taxon>Hypocreales</taxon>
        <taxon>Hypocreaceae</taxon>
        <taxon>Trichoderma</taxon>
    </lineage>
</organism>
<keyword evidence="6 7" id="KW-0472">Membrane</keyword>
<reference evidence="9 10" key="1">
    <citation type="journal article" date="2011" name="Genome Biol.">
        <title>Comparative genome sequence analysis underscores mycoparasitism as the ancestral life style of Trichoderma.</title>
        <authorList>
            <person name="Kubicek C.P."/>
            <person name="Herrera-Estrella A."/>
            <person name="Seidl-Seiboth V."/>
            <person name="Martinez D.A."/>
            <person name="Druzhinina I.S."/>
            <person name="Thon M."/>
            <person name="Zeilinger S."/>
            <person name="Casas-Flores S."/>
            <person name="Horwitz B.A."/>
            <person name="Mukherjee P.K."/>
            <person name="Mukherjee M."/>
            <person name="Kredics L."/>
            <person name="Alcaraz L.D."/>
            <person name="Aerts A."/>
            <person name="Antal Z."/>
            <person name="Atanasova L."/>
            <person name="Cervantes-Badillo M.G."/>
            <person name="Challacombe J."/>
            <person name="Chertkov O."/>
            <person name="McCluskey K."/>
            <person name="Coulpier F."/>
            <person name="Deshpande N."/>
            <person name="von Doehren H."/>
            <person name="Ebbole D.J."/>
            <person name="Esquivel-Naranjo E.U."/>
            <person name="Fekete E."/>
            <person name="Flipphi M."/>
            <person name="Glaser F."/>
            <person name="Gomez-Rodriguez E.Y."/>
            <person name="Gruber S."/>
            <person name="Han C."/>
            <person name="Henrissat B."/>
            <person name="Hermosa R."/>
            <person name="Hernandez-Onate M."/>
            <person name="Karaffa L."/>
            <person name="Kosti I."/>
            <person name="Le Crom S."/>
            <person name="Lindquist E."/>
            <person name="Lucas S."/>
            <person name="Luebeck M."/>
            <person name="Luebeck P.S."/>
            <person name="Margeot A."/>
            <person name="Metz B."/>
            <person name="Misra M."/>
            <person name="Nevalainen H."/>
            <person name="Omann M."/>
            <person name="Packer N."/>
            <person name="Perrone G."/>
            <person name="Uresti-Rivera E.E."/>
            <person name="Salamov A."/>
            <person name="Schmoll M."/>
            <person name="Seiboth B."/>
            <person name="Shapiro H."/>
            <person name="Sukno S."/>
            <person name="Tamayo-Ramos J.A."/>
            <person name="Tisch D."/>
            <person name="Wiest A."/>
            <person name="Wilkinson H.H."/>
            <person name="Zhang M."/>
            <person name="Coutinho P.M."/>
            <person name="Kenerley C.M."/>
            <person name="Monte E."/>
            <person name="Baker S.E."/>
            <person name="Grigoriev I.V."/>
        </authorList>
    </citation>
    <scope>NUCLEOTIDE SEQUENCE [LARGE SCALE GENOMIC DNA]</scope>
    <source>
        <strain evidence="10">Gv29-8 / FGSC 10586</strain>
    </source>
</reference>
<dbReference type="GeneID" id="25796941"/>
<dbReference type="PANTHER" id="PTHR23501:SF12">
    <property type="entry name" value="MAJOR FACILITATOR SUPERFAMILY (MFS) PROFILE DOMAIN-CONTAINING PROTEIN-RELATED"/>
    <property type="match status" value="1"/>
</dbReference>
<feature type="transmembrane region" description="Helical" evidence="7">
    <location>
        <begin position="99"/>
        <end position="126"/>
    </location>
</feature>
<dbReference type="RefSeq" id="XP_013952303.1">
    <property type="nucleotide sequence ID" value="XM_014096828.1"/>
</dbReference>